<feature type="domain" description="Solute-binding protein family 5" evidence="5">
    <location>
        <begin position="82"/>
        <end position="438"/>
    </location>
</feature>
<keyword evidence="7" id="KW-1185">Reference proteome</keyword>
<evidence type="ECO:0000313" key="7">
    <source>
        <dbReference type="Proteomes" id="UP001604002"/>
    </source>
</evidence>
<dbReference type="SUPFAM" id="SSF53850">
    <property type="entry name" value="Periplasmic binding protein-like II"/>
    <property type="match status" value="1"/>
</dbReference>
<dbReference type="Gene3D" id="3.40.190.10">
    <property type="entry name" value="Periplasmic binding protein-like II"/>
    <property type="match status" value="1"/>
</dbReference>
<evidence type="ECO:0000256" key="4">
    <source>
        <dbReference type="SAM" id="SignalP"/>
    </source>
</evidence>
<dbReference type="PROSITE" id="PS51318">
    <property type="entry name" value="TAT"/>
    <property type="match status" value="1"/>
</dbReference>
<feature type="chain" id="PRO_5047070628" evidence="4">
    <location>
        <begin position="30"/>
        <end position="546"/>
    </location>
</feature>
<dbReference type="InterPro" id="IPR006311">
    <property type="entry name" value="TAT_signal"/>
</dbReference>
<sequence>MAHFSRRQFLAAASALALAAAVAPTLLQAAAAADGPVRGGALSIILQPEPVTLTPVANVAQPTQVVAGNVFDGLVTYGFDLKPAPQLAESWEVAPDGLTITFHLRKGVTWHDGKPFTASDVKWSLENVWKTIHPRNKALFENVSAVETPDDHTVVLKFSKPSLPIFSVLNGVGAPILPKHLYDGTDILNNPYNNKPVGTGPFVFKEWRKGEYLVLERNPAYWDAGKPYLDKLVFRVIPDAAARAAAIEKGEVQYAPFNPVPFRDVERLAALPNLKVETRGYEWLSPVLYFDLNVDNPYLKDVRVRQAIAHAVDKAALAKVVWFGYGKPAVSPIPSTLTAFHDPSVPTYPFDPKKAEALLDEAGFKRGTDGVRFALTHDFLPYGDDYRRTGEFLKQALKRVGIEVAIRAQDSGAFIKRVYADRDFDISSSYNAAFPDPQIGVVREYWSGWLGTKTPWTNGSGYRNAEVDALIEKAAVEGNPQARAADFRAFQQIVQRDVPTLPLLELKFFTVHAANLKGAVEQGDQVYSSLRNAWFEAPTADAPKGN</sequence>
<proteinExistence type="inferred from homology"/>
<feature type="signal peptide" evidence="4">
    <location>
        <begin position="1"/>
        <end position="29"/>
    </location>
</feature>
<name>A0ABW6ZZ55_9HYPH</name>
<dbReference type="PIRSF" id="PIRSF002741">
    <property type="entry name" value="MppA"/>
    <property type="match status" value="1"/>
</dbReference>
<evidence type="ECO:0000256" key="1">
    <source>
        <dbReference type="ARBA" id="ARBA00004418"/>
    </source>
</evidence>
<evidence type="ECO:0000259" key="5">
    <source>
        <dbReference type="Pfam" id="PF00496"/>
    </source>
</evidence>
<dbReference type="EMBL" id="JBAFVH010000010">
    <property type="protein sequence ID" value="MFG1374035.1"/>
    <property type="molecule type" value="Genomic_DNA"/>
</dbReference>
<comment type="caution">
    <text evidence="6">The sequence shown here is derived from an EMBL/GenBank/DDBJ whole genome shotgun (WGS) entry which is preliminary data.</text>
</comment>
<dbReference type="Pfam" id="PF00496">
    <property type="entry name" value="SBP_bac_5"/>
    <property type="match status" value="1"/>
</dbReference>
<reference evidence="6 7" key="1">
    <citation type="submission" date="2024-02" db="EMBL/GenBank/DDBJ databases">
        <title>Expansion and revision of Xanthobacter and proposal of Roseixanthobacter gen. nov.</title>
        <authorList>
            <person name="Soltysiak M.P.M."/>
            <person name="Jalihal A."/>
            <person name="Ory A."/>
            <person name="Chrisophersen C."/>
            <person name="Lee A.D."/>
            <person name="Boulton J."/>
            <person name="Springer M."/>
        </authorList>
    </citation>
    <scope>NUCLEOTIDE SEQUENCE [LARGE SCALE GENOMIC DNA]</scope>
    <source>
        <strain evidence="6 7">23A</strain>
    </source>
</reference>
<keyword evidence="3 4" id="KW-0732">Signal</keyword>
<protein>
    <submittedName>
        <fullName evidence="6">ABC transporter substrate-binding protein</fullName>
    </submittedName>
</protein>
<dbReference type="Proteomes" id="UP001604002">
    <property type="component" value="Unassembled WGS sequence"/>
</dbReference>
<evidence type="ECO:0000256" key="3">
    <source>
        <dbReference type="ARBA" id="ARBA00022729"/>
    </source>
</evidence>
<gene>
    <name evidence="6" type="ORF">V5F32_17795</name>
</gene>
<dbReference type="PANTHER" id="PTHR30290:SF38">
    <property type="entry name" value="D,D-DIPEPTIDE-BINDING PERIPLASMIC PROTEIN DDPA-RELATED"/>
    <property type="match status" value="1"/>
</dbReference>
<dbReference type="InterPro" id="IPR030678">
    <property type="entry name" value="Peptide/Ni-bd"/>
</dbReference>
<evidence type="ECO:0000256" key="2">
    <source>
        <dbReference type="ARBA" id="ARBA00005695"/>
    </source>
</evidence>
<comment type="subcellular location">
    <subcellularLocation>
        <location evidence="1">Periplasm</location>
    </subcellularLocation>
</comment>
<dbReference type="RefSeq" id="WP_393993709.1">
    <property type="nucleotide sequence ID" value="NZ_JBAFVH010000010.1"/>
</dbReference>
<dbReference type="InterPro" id="IPR000914">
    <property type="entry name" value="SBP_5_dom"/>
</dbReference>
<accession>A0ABW6ZZ55</accession>
<organism evidence="6 7">
    <name type="scientific">Xanthobacter oligotrophicus</name>
    <dbReference type="NCBI Taxonomy" id="2607286"/>
    <lineage>
        <taxon>Bacteria</taxon>
        <taxon>Pseudomonadati</taxon>
        <taxon>Pseudomonadota</taxon>
        <taxon>Alphaproteobacteria</taxon>
        <taxon>Hyphomicrobiales</taxon>
        <taxon>Xanthobacteraceae</taxon>
        <taxon>Xanthobacter</taxon>
    </lineage>
</organism>
<evidence type="ECO:0000313" key="6">
    <source>
        <dbReference type="EMBL" id="MFG1374035.1"/>
    </source>
</evidence>
<dbReference type="InterPro" id="IPR039424">
    <property type="entry name" value="SBP_5"/>
</dbReference>
<comment type="similarity">
    <text evidence="2">Belongs to the bacterial solute-binding protein 5 family.</text>
</comment>
<dbReference type="CDD" id="cd08517">
    <property type="entry name" value="PBP2_NikA_DppA_OppA_like_13"/>
    <property type="match status" value="1"/>
</dbReference>
<dbReference type="PANTHER" id="PTHR30290">
    <property type="entry name" value="PERIPLASMIC BINDING COMPONENT OF ABC TRANSPORTER"/>
    <property type="match status" value="1"/>
</dbReference>
<dbReference type="Gene3D" id="3.10.105.10">
    <property type="entry name" value="Dipeptide-binding Protein, Domain 3"/>
    <property type="match status" value="1"/>
</dbReference>